<dbReference type="Proteomes" id="UP000663792">
    <property type="component" value="Unassembled WGS sequence"/>
</dbReference>
<comment type="caution">
    <text evidence="2">The sequence shown here is derived from an EMBL/GenBank/DDBJ whole genome shotgun (WGS) entry which is preliminary data.</text>
</comment>
<organism evidence="2 3">
    <name type="scientific">Nakamurella leprariae</name>
    <dbReference type="NCBI Taxonomy" id="2803911"/>
    <lineage>
        <taxon>Bacteria</taxon>
        <taxon>Bacillati</taxon>
        <taxon>Actinomycetota</taxon>
        <taxon>Actinomycetes</taxon>
        <taxon>Nakamurellales</taxon>
        <taxon>Nakamurellaceae</taxon>
        <taxon>Nakamurella</taxon>
    </lineage>
</organism>
<evidence type="ECO:0000256" key="1">
    <source>
        <dbReference type="SAM" id="MobiDB-lite"/>
    </source>
</evidence>
<dbReference type="RefSeq" id="WP_205260226.1">
    <property type="nucleotide sequence ID" value="NZ_JAERWK010000010.1"/>
</dbReference>
<sequence>MTTTSSPRWGFPMATAGSDPWPERQGWMDKVLKPLEELGAQIVIGTTAQRPQAGVGKRFYFDTSTQRLYLDTGSAWVEMSPVGSNTDPAALEYGAAVKRGSSRTAARGDHTHFIPSTVVSHELVIAGTPPPSVGRLRWAFFHRIVQAGGGGGGVLGDLNPFGEFSLPTPFTNGVVHARAESIDPDSAGGAIYVSRAGTEANWTTGSPGYVRFRAFQRGNPNQPEAVGPMRLQLAVCGW</sequence>
<name>A0A938YG97_9ACTN</name>
<feature type="region of interest" description="Disordered" evidence="1">
    <location>
        <begin position="1"/>
        <end position="23"/>
    </location>
</feature>
<accession>A0A938YG97</accession>
<proteinExistence type="predicted"/>
<evidence type="ECO:0000313" key="2">
    <source>
        <dbReference type="EMBL" id="MBM9467270.1"/>
    </source>
</evidence>
<protein>
    <submittedName>
        <fullName evidence="2">Uncharacterized protein</fullName>
    </submittedName>
</protein>
<dbReference type="EMBL" id="JAERWK010000010">
    <property type="protein sequence ID" value="MBM9467270.1"/>
    <property type="molecule type" value="Genomic_DNA"/>
</dbReference>
<reference evidence="2" key="1">
    <citation type="submission" date="2021-01" db="EMBL/GenBank/DDBJ databases">
        <title>YIM 132084 draft genome.</title>
        <authorList>
            <person name="An D."/>
        </authorList>
    </citation>
    <scope>NUCLEOTIDE SEQUENCE</scope>
    <source>
        <strain evidence="2">YIM 132084</strain>
    </source>
</reference>
<dbReference type="AlphaFoldDB" id="A0A938YG97"/>
<evidence type="ECO:0000313" key="3">
    <source>
        <dbReference type="Proteomes" id="UP000663792"/>
    </source>
</evidence>
<keyword evidence="3" id="KW-1185">Reference proteome</keyword>
<gene>
    <name evidence="2" type="ORF">JL106_08260</name>
</gene>